<evidence type="ECO:0000313" key="2">
    <source>
        <dbReference type="Proteomes" id="UP000590442"/>
    </source>
</evidence>
<evidence type="ECO:0008006" key="3">
    <source>
        <dbReference type="Google" id="ProtNLM"/>
    </source>
</evidence>
<accession>A0A846R0T4</accession>
<evidence type="ECO:0000313" key="1">
    <source>
        <dbReference type="EMBL" id="NJB72770.1"/>
    </source>
</evidence>
<keyword evidence="2" id="KW-1185">Reference proteome</keyword>
<name>A0A846R0T4_9FLAO</name>
<protein>
    <recommendedName>
        <fullName evidence="3">DUF1569 domain-containing protein</fullName>
    </recommendedName>
</protein>
<dbReference type="InterPro" id="IPR011463">
    <property type="entry name" value="DUF1569"/>
</dbReference>
<dbReference type="AlphaFoldDB" id="A0A846R0T4"/>
<comment type="caution">
    <text evidence="1">The sequence shown here is derived from an EMBL/GenBank/DDBJ whole genome shotgun (WGS) entry which is preliminary data.</text>
</comment>
<dbReference type="Pfam" id="PF07606">
    <property type="entry name" value="DUF1569"/>
    <property type="match status" value="1"/>
</dbReference>
<gene>
    <name evidence="1" type="ORF">GGR42_003261</name>
</gene>
<reference evidence="1 2" key="1">
    <citation type="submission" date="2020-03" db="EMBL/GenBank/DDBJ databases">
        <title>Genomic Encyclopedia of Type Strains, Phase IV (KMG-IV): sequencing the most valuable type-strain genomes for metagenomic binning, comparative biology and taxonomic classification.</title>
        <authorList>
            <person name="Goeker M."/>
        </authorList>
    </citation>
    <scope>NUCLEOTIDE SEQUENCE [LARGE SCALE GENOMIC DNA]</scope>
    <source>
        <strain evidence="1 2">DSM 29762</strain>
    </source>
</reference>
<dbReference type="RefSeq" id="WP_167966191.1">
    <property type="nucleotide sequence ID" value="NZ_JAATJJ010000002.1"/>
</dbReference>
<dbReference type="Proteomes" id="UP000590442">
    <property type="component" value="Unassembled WGS sequence"/>
</dbReference>
<sequence length="147" mass="17675">MKSIFDESSYNEITERLGKLNENSKRGWGKMSVGQMAWHCQYPLKIAVENKSKKVKGNPIFRWFFKKSMYNDKHWKKNLPTAPQLKTSEEKNFTYEVQKLQELVNKCHAVKERKEWNPHPLFGHLTREQWGQMQYKHLDHHLRQFGV</sequence>
<dbReference type="InterPro" id="IPR034660">
    <property type="entry name" value="DinB/YfiT-like"/>
</dbReference>
<dbReference type="Gene3D" id="1.20.120.450">
    <property type="entry name" value="dinb family like domain"/>
    <property type="match status" value="1"/>
</dbReference>
<proteinExistence type="predicted"/>
<organism evidence="1 2">
    <name type="scientific">Saonia flava</name>
    <dbReference type="NCBI Taxonomy" id="523696"/>
    <lineage>
        <taxon>Bacteria</taxon>
        <taxon>Pseudomonadati</taxon>
        <taxon>Bacteroidota</taxon>
        <taxon>Flavobacteriia</taxon>
        <taxon>Flavobacteriales</taxon>
        <taxon>Flavobacteriaceae</taxon>
        <taxon>Saonia</taxon>
    </lineage>
</organism>
<dbReference type="EMBL" id="JAATJJ010000002">
    <property type="protein sequence ID" value="NJB72770.1"/>
    <property type="molecule type" value="Genomic_DNA"/>
</dbReference>